<protein>
    <recommendedName>
        <fullName evidence="7">Lipoprotein</fullName>
    </recommendedName>
</protein>
<dbReference type="AlphaFoldDB" id="A0AAX2UI62"/>
<comment type="caution">
    <text evidence="3">The sequence shown here is derived from an EMBL/GenBank/DDBJ whole genome shotgun (WGS) entry which is preliminary data.</text>
</comment>
<accession>A0AAX2UI62</accession>
<dbReference type="Proteomes" id="UP000306813">
    <property type="component" value="Unassembled WGS sequence"/>
</dbReference>
<feature type="compositionally biased region" description="Polar residues" evidence="1">
    <location>
        <begin position="269"/>
        <end position="278"/>
    </location>
</feature>
<dbReference type="Proteomes" id="UP000321317">
    <property type="component" value="Unassembled WGS sequence"/>
</dbReference>
<evidence type="ECO:0000313" key="6">
    <source>
        <dbReference type="Proteomes" id="UP000321317"/>
    </source>
</evidence>
<dbReference type="EMBL" id="VRMA01000008">
    <property type="protein sequence ID" value="TXK59875.1"/>
    <property type="molecule type" value="Genomic_DNA"/>
</dbReference>
<feature type="signal peptide" evidence="2">
    <location>
        <begin position="1"/>
        <end position="22"/>
    </location>
</feature>
<name>A0AAX2UI62_9BACT</name>
<keyword evidence="2" id="KW-0732">Signal</keyword>
<sequence length="285" mass="32394">MKKMILLSTTLLFIACSNTSSNFVNVSMPNFKPQSPTQIQTTNSGIKIALKPLIMEQNNNYSDNFENSVLRIRIDKENELLKQNLEEQIKVIAQLRGYEIDNENPDYTLKGRIKIFIEEKEVQKTSEWLNGDSIDSKLGLKFEGKMEFADAHNPQNTTNISSDTKLDSLVQLTYPIKSGEGVGMFKTTLSNVPTQLNKGLERPAFEIDKAYLAFYKNTLNSLHKNLPKATDLGKSEPQNVKEYNEFINESFSEENPSKQSHNEKENHTQKTSTTNQTEDGVIIFE</sequence>
<dbReference type="EMBL" id="VDBS01000043">
    <property type="protein sequence ID" value="TNB57322.1"/>
    <property type="molecule type" value="Genomic_DNA"/>
</dbReference>
<dbReference type="KEGG" id="chv:CHELV3228_0750"/>
<evidence type="ECO:0000256" key="1">
    <source>
        <dbReference type="SAM" id="MobiDB-lite"/>
    </source>
</evidence>
<gene>
    <name evidence="3" type="ORF">FDW42_05610</name>
    <name evidence="4" type="ORF">FVD16_01150</name>
</gene>
<evidence type="ECO:0008006" key="7">
    <source>
        <dbReference type="Google" id="ProtNLM"/>
    </source>
</evidence>
<reference evidence="4 6" key="2">
    <citation type="submission" date="2019-08" db="EMBL/GenBank/DDBJ databases">
        <title>Rapid identification of Enteric Bacteria from Whole Genome Sequences (WGS) using Average Nucleotide Identity (ANI).</title>
        <authorList>
            <person name="Lane C."/>
        </authorList>
    </citation>
    <scope>NUCLEOTIDE SEQUENCE [LARGE SCALE GENOMIC DNA]</scope>
    <source>
        <strain evidence="4 6">D4984</strain>
    </source>
</reference>
<feature type="chain" id="PRO_5043399287" description="Lipoprotein" evidence="2">
    <location>
        <begin position="23"/>
        <end position="285"/>
    </location>
</feature>
<evidence type="ECO:0000313" key="4">
    <source>
        <dbReference type="EMBL" id="TXK59875.1"/>
    </source>
</evidence>
<dbReference type="PROSITE" id="PS51257">
    <property type="entry name" value="PROKAR_LIPOPROTEIN"/>
    <property type="match status" value="1"/>
</dbReference>
<dbReference type="RefSeq" id="WP_082199601.1">
    <property type="nucleotide sequence ID" value="NZ_CAUWMG010000014.1"/>
</dbReference>
<keyword evidence="6" id="KW-1185">Reference proteome</keyword>
<evidence type="ECO:0000313" key="3">
    <source>
        <dbReference type="EMBL" id="TNB57322.1"/>
    </source>
</evidence>
<evidence type="ECO:0000256" key="2">
    <source>
        <dbReference type="SAM" id="SignalP"/>
    </source>
</evidence>
<dbReference type="GeneID" id="52036653"/>
<evidence type="ECO:0000313" key="5">
    <source>
        <dbReference type="Proteomes" id="UP000306813"/>
    </source>
</evidence>
<proteinExistence type="predicted"/>
<reference evidence="3 5" key="1">
    <citation type="submission" date="2019-05" db="EMBL/GenBank/DDBJ databases">
        <title>Draft genomes of eight strains of Campylobacter helveticus isolated from cats and a dog in New Zealand.</title>
        <authorList>
            <person name="Bojanic K."/>
            <person name="Midwinter A.C."/>
            <person name="Biggs P.J."/>
            <person name="Acke E."/>
            <person name="Cornelius A.J."/>
            <person name="Marshall J.C."/>
        </authorList>
    </citation>
    <scope>NUCLEOTIDE SEQUENCE [LARGE SCALE GENOMIC DNA]</scope>
    <source>
        <strain evidence="3 5">ACP123b</strain>
    </source>
</reference>
<feature type="region of interest" description="Disordered" evidence="1">
    <location>
        <begin position="250"/>
        <end position="285"/>
    </location>
</feature>
<organism evidence="3 5">
    <name type="scientific">Campylobacter helveticus</name>
    <dbReference type="NCBI Taxonomy" id="28898"/>
    <lineage>
        <taxon>Bacteria</taxon>
        <taxon>Pseudomonadati</taxon>
        <taxon>Campylobacterota</taxon>
        <taxon>Epsilonproteobacteria</taxon>
        <taxon>Campylobacterales</taxon>
        <taxon>Campylobacteraceae</taxon>
        <taxon>Campylobacter</taxon>
    </lineage>
</organism>